<dbReference type="PROSITE" id="PS50039">
    <property type="entry name" value="FORK_HEAD_3"/>
    <property type="match status" value="1"/>
</dbReference>
<feature type="compositionally biased region" description="Acidic residues" evidence="5">
    <location>
        <begin position="206"/>
        <end position="215"/>
    </location>
</feature>
<evidence type="ECO:0000259" key="6">
    <source>
        <dbReference type="PROSITE" id="PS50039"/>
    </source>
</evidence>
<dbReference type="PRINTS" id="PR00053">
    <property type="entry name" value="FORKHEAD"/>
</dbReference>
<comment type="subcellular location">
    <subcellularLocation>
        <location evidence="1 4">Nucleus</location>
    </subcellularLocation>
</comment>
<reference evidence="8" key="1">
    <citation type="submission" date="2021-02" db="EMBL/GenBank/DDBJ databases">
        <authorList>
            <person name="Nowell W R."/>
        </authorList>
    </citation>
    <scope>NUCLEOTIDE SEQUENCE</scope>
</reference>
<evidence type="ECO:0000313" key="7">
    <source>
        <dbReference type="EMBL" id="CAF3513603.1"/>
    </source>
</evidence>
<feature type="compositionally biased region" description="Low complexity" evidence="5">
    <location>
        <begin position="370"/>
        <end position="398"/>
    </location>
</feature>
<dbReference type="GO" id="GO:0000981">
    <property type="term" value="F:DNA-binding transcription factor activity, RNA polymerase II-specific"/>
    <property type="evidence" value="ECO:0007669"/>
    <property type="project" value="TreeGrafter"/>
</dbReference>
<protein>
    <recommendedName>
        <fullName evidence="6">Fork-head domain-containing protein</fullName>
    </recommendedName>
</protein>
<dbReference type="Gene3D" id="1.10.10.10">
    <property type="entry name" value="Winged helix-like DNA-binding domain superfamily/Winged helix DNA-binding domain"/>
    <property type="match status" value="1"/>
</dbReference>
<dbReference type="CDD" id="cd20020">
    <property type="entry name" value="FH_FOXF"/>
    <property type="match status" value="1"/>
</dbReference>
<dbReference type="SMART" id="SM00339">
    <property type="entry name" value="FH"/>
    <property type="match status" value="1"/>
</dbReference>
<evidence type="ECO:0000256" key="1">
    <source>
        <dbReference type="ARBA" id="ARBA00004123"/>
    </source>
</evidence>
<evidence type="ECO:0000313" key="9">
    <source>
        <dbReference type="Proteomes" id="UP000663874"/>
    </source>
</evidence>
<evidence type="ECO:0000256" key="2">
    <source>
        <dbReference type="ARBA" id="ARBA00023125"/>
    </source>
</evidence>
<dbReference type="GO" id="GO:0009887">
    <property type="term" value="P:animal organ morphogenesis"/>
    <property type="evidence" value="ECO:0007669"/>
    <property type="project" value="TreeGrafter"/>
</dbReference>
<dbReference type="AlphaFoldDB" id="A0A818MRT7"/>
<dbReference type="InterPro" id="IPR018122">
    <property type="entry name" value="TF_fork_head_CS_1"/>
</dbReference>
<dbReference type="GO" id="GO:0000978">
    <property type="term" value="F:RNA polymerase II cis-regulatory region sequence-specific DNA binding"/>
    <property type="evidence" value="ECO:0007669"/>
    <property type="project" value="TreeGrafter"/>
</dbReference>
<comment type="caution">
    <text evidence="8">The sequence shown here is derived from an EMBL/GenBank/DDBJ whole genome shotgun (WGS) entry which is preliminary data.</text>
</comment>
<dbReference type="Pfam" id="PF00250">
    <property type="entry name" value="Forkhead"/>
    <property type="match status" value="1"/>
</dbReference>
<evidence type="ECO:0000256" key="4">
    <source>
        <dbReference type="PROSITE-ProRule" id="PRU00089"/>
    </source>
</evidence>
<organism evidence="8 9">
    <name type="scientific">Rotaria sordida</name>
    <dbReference type="NCBI Taxonomy" id="392033"/>
    <lineage>
        <taxon>Eukaryota</taxon>
        <taxon>Metazoa</taxon>
        <taxon>Spiralia</taxon>
        <taxon>Gnathifera</taxon>
        <taxon>Rotifera</taxon>
        <taxon>Eurotatoria</taxon>
        <taxon>Bdelloidea</taxon>
        <taxon>Philodinida</taxon>
        <taxon>Philodinidae</taxon>
        <taxon>Rotaria</taxon>
    </lineage>
</organism>
<feature type="domain" description="Fork-head" evidence="6">
    <location>
        <begin position="243"/>
        <end position="337"/>
    </location>
</feature>
<dbReference type="InterPro" id="IPR051770">
    <property type="entry name" value="Forkhead_box_regulator"/>
</dbReference>
<dbReference type="InterPro" id="IPR036390">
    <property type="entry name" value="WH_DNA-bd_sf"/>
</dbReference>
<evidence type="ECO:0000256" key="5">
    <source>
        <dbReference type="SAM" id="MobiDB-lite"/>
    </source>
</evidence>
<gene>
    <name evidence="8" type="ORF">FNK824_LOCUS3071</name>
    <name evidence="7" type="ORF">OTI717_LOCUS2406</name>
</gene>
<evidence type="ECO:0000313" key="8">
    <source>
        <dbReference type="EMBL" id="CAF3594065.1"/>
    </source>
</evidence>
<dbReference type="PROSITE" id="PS00657">
    <property type="entry name" value="FORK_HEAD_1"/>
    <property type="match status" value="1"/>
</dbReference>
<evidence type="ECO:0000256" key="3">
    <source>
        <dbReference type="ARBA" id="ARBA00023242"/>
    </source>
</evidence>
<dbReference type="InterPro" id="IPR030456">
    <property type="entry name" value="TF_fork_head_CS_2"/>
</dbReference>
<feature type="region of interest" description="Disordered" evidence="5">
    <location>
        <begin position="189"/>
        <end position="241"/>
    </location>
</feature>
<keyword evidence="3 4" id="KW-0539">Nucleus</keyword>
<accession>A0A818MRT7</accession>
<dbReference type="EMBL" id="CAJOAX010000116">
    <property type="protein sequence ID" value="CAF3513603.1"/>
    <property type="molecule type" value="Genomic_DNA"/>
</dbReference>
<sequence>MVIIEKSSSTIDTCQMNIKIDTDKPVTLSINTTNEHHHLHTTSTPSSIYHPRNPSTTGPMNVNNTNPGHFHHHTHLYNTASGYNYSSAPSQAPPPPPPSASYYSMPPNNLYNDPYSQCSPYWKAATAAAAAAAASSDISKTNNNHSNRLSYSIDHSHSTNMHYIPSSTGLSSQLDIKSEHSSPIKNNTQLIMSGEDDSNESHPTNTEDDNEDDDDMNLKTPEKEESNNPSGNAPRKSNRRAEKPPYSYIALIVMAINSAPTKKMTLSEIYSFLQQSFPFFRSTYMGWKNSVRHNLSLNECFIKLPKAMGRTGKGHYWTIAPDSDCMFDDNCMRRRPRGFRRKLGKQSGYPNLLGQLDSTVVTNVSGIATSSSSSSSTMDPSTINSYNPNPSSSSPSTSTGISAANYFDLSNYAASSSSTAAAVSGHHSSDLYAAAALMASYSSTYPHRSHFTTNNSSCSSSSSASTTTTNALTTNARVTDENDSGAQVHFTNSVHYAPGPSQSAYFSYGNPPTHPSTNSSFDPHNHFYTNPFAGFLDQKHSLLPSTFSCYDHHPSSSNY</sequence>
<dbReference type="InterPro" id="IPR001766">
    <property type="entry name" value="Fork_head_dom"/>
</dbReference>
<feature type="region of interest" description="Disordered" evidence="5">
    <location>
        <begin position="369"/>
        <end position="398"/>
    </location>
</feature>
<dbReference type="PANTHER" id="PTHR46262">
    <property type="entry name" value="FORKHEAD BOX PROTEIN BINIOU"/>
    <property type="match status" value="1"/>
</dbReference>
<dbReference type="InterPro" id="IPR036388">
    <property type="entry name" value="WH-like_DNA-bd_sf"/>
</dbReference>
<dbReference type="SUPFAM" id="SSF46785">
    <property type="entry name" value="Winged helix' DNA-binding domain"/>
    <property type="match status" value="1"/>
</dbReference>
<dbReference type="PANTHER" id="PTHR46262:SF2">
    <property type="entry name" value="FORKHEAD BOX PROTEIN BINIOU"/>
    <property type="match status" value="1"/>
</dbReference>
<dbReference type="GO" id="GO:0005634">
    <property type="term" value="C:nucleus"/>
    <property type="evidence" value="ECO:0007669"/>
    <property type="project" value="UniProtKB-SubCell"/>
</dbReference>
<dbReference type="Proteomes" id="UP000663874">
    <property type="component" value="Unassembled WGS sequence"/>
</dbReference>
<feature type="region of interest" description="Disordered" evidence="5">
    <location>
        <begin position="37"/>
        <end position="59"/>
    </location>
</feature>
<dbReference type="Proteomes" id="UP000663823">
    <property type="component" value="Unassembled WGS sequence"/>
</dbReference>
<dbReference type="FunFam" id="1.10.10.10:FF:000071">
    <property type="entry name" value="Forkhead box F1"/>
    <property type="match status" value="1"/>
</dbReference>
<dbReference type="PROSITE" id="PS00658">
    <property type="entry name" value="FORK_HEAD_2"/>
    <property type="match status" value="1"/>
</dbReference>
<name>A0A818MRT7_9BILA</name>
<feature type="DNA-binding region" description="Fork-head" evidence="4">
    <location>
        <begin position="243"/>
        <end position="337"/>
    </location>
</feature>
<feature type="compositionally biased region" description="Basic and acidic residues" evidence="5">
    <location>
        <begin position="216"/>
        <end position="226"/>
    </location>
</feature>
<proteinExistence type="predicted"/>
<keyword evidence="2 4" id="KW-0238">DNA-binding</keyword>
<feature type="region of interest" description="Disordered" evidence="5">
    <location>
        <begin position="81"/>
        <end position="101"/>
    </location>
</feature>
<dbReference type="EMBL" id="CAJOBE010000198">
    <property type="protein sequence ID" value="CAF3594065.1"/>
    <property type="molecule type" value="Genomic_DNA"/>
</dbReference>